<name>C1GCL7_PARBD</name>
<dbReference type="Pfam" id="PF04082">
    <property type="entry name" value="Fungal_trans"/>
    <property type="match status" value="1"/>
</dbReference>
<dbReference type="GO" id="GO:0005634">
    <property type="term" value="C:nucleus"/>
    <property type="evidence" value="ECO:0007669"/>
    <property type="project" value="UniProtKB-SubCell"/>
</dbReference>
<evidence type="ECO:0000313" key="5">
    <source>
        <dbReference type="EMBL" id="EEH48660.2"/>
    </source>
</evidence>
<dbReference type="EMBL" id="KN275961">
    <property type="protein sequence ID" value="EEH48660.2"/>
    <property type="molecule type" value="Genomic_DNA"/>
</dbReference>
<dbReference type="OMA" id="IVESWHT"/>
<evidence type="ECO:0000259" key="4">
    <source>
        <dbReference type="Pfam" id="PF04082"/>
    </source>
</evidence>
<evidence type="ECO:0000256" key="3">
    <source>
        <dbReference type="SAM" id="MobiDB-lite"/>
    </source>
</evidence>
<dbReference type="eggNOG" id="ENOG502S8A9">
    <property type="taxonomic scope" value="Eukaryota"/>
</dbReference>
<dbReference type="KEGG" id="pbn:PADG_04739"/>
<feature type="region of interest" description="Disordered" evidence="3">
    <location>
        <begin position="609"/>
        <end position="629"/>
    </location>
</feature>
<dbReference type="GeneID" id="22583791"/>
<sequence length="708" mass="79363">MGISTVLSGEISSTETSGCRYPSLLVILHERVLGEGWSARVQNAAEGSKKQWPCNNCAGSRAHLCRYDHTVKRVTSTAHRSTGELSPPTMAVEFSEQTDSEILESLGYVAGNASPLAREVLGVSPSDNPFFPSSGVGKIPNDPRRSQVSVLELFPDRHVVDFLIQYFLQEVNWIYEMIYPPTFMERYTSWWLQPAYQESDDIQFGILILRLCACSVQLLPHPNYPHEGTFQCSLKELETRCKSSANILDTFRPRHMSLTRIQHMFYHAAFLTNESNLRENWIILSDIVKEAHMLELHLENPRVKVTEFEMEMRKRIFGTIHMWDKLMSGLQGHWPLIPESYCDIGLPRDALPASPSVPGAPTPFTDRIIHMRLAKALSFKNKSEELKSRSPNLASIPAIAEMIETEIISSLPSVYSLSDYDEQFNTILPSIPLKREQLRVTITGSLAMAHRTFTGMLHDPNFTDLSSTKEQKAAFKLQKKLIEYSIDTLRSVIRLADMLPGGCKKLFLISLVPLETSVVLGLCLRGIRRNRRAYVSLSRQGLAAFTENSELENSVNTAFLEGLTFLGDLAQYSPIAAKGLQIVKSLHQKLQKDATIDVAEHGLYSQASTRLQQEQQQQSTQQAATWGQVSDSEIMTGSAIASEQVGNMLAGAPISTSSEMGMELYGWSQITTPPHPQPDLHQYAQETSAPNLWYYDDTLVERYATSAL</sequence>
<comment type="subcellular location">
    <subcellularLocation>
        <location evidence="1">Nucleus</location>
    </subcellularLocation>
</comment>
<dbReference type="PANTHER" id="PTHR31001">
    <property type="entry name" value="UNCHARACTERIZED TRANSCRIPTIONAL REGULATORY PROTEIN"/>
    <property type="match status" value="1"/>
</dbReference>
<gene>
    <name evidence="5" type="ORF">PADG_04739</name>
</gene>
<accession>C1GCL7</accession>
<protein>
    <recommendedName>
        <fullName evidence="4">Xylanolytic transcriptional activator regulatory domain-containing protein</fullName>
    </recommendedName>
</protein>
<evidence type="ECO:0000313" key="6">
    <source>
        <dbReference type="Proteomes" id="UP000001628"/>
    </source>
</evidence>
<dbReference type="InterPro" id="IPR050613">
    <property type="entry name" value="Sec_Metabolite_Reg"/>
</dbReference>
<evidence type="ECO:0000256" key="1">
    <source>
        <dbReference type="ARBA" id="ARBA00004123"/>
    </source>
</evidence>
<dbReference type="GO" id="GO:0003677">
    <property type="term" value="F:DNA binding"/>
    <property type="evidence" value="ECO:0007669"/>
    <property type="project" value="InterPro"/>
</dbReference>
<dbReference type="AlphaFoldDB" id="C1GCL7"/>
<feature type="compositionally biased region" description="Low complexity" evidence="3">
    <location>
        <begin position="609"/>
        <end position="625"/>
    </location>
</feature>
<dbReference type="GO" id="GO:0008270">
    <property type="term" value="F:zinc ion binding"/>
    <property type="evidence" value="ECO:0007669"/>
    <property type="project" value="InterPro"/>
</dbReference>
<dbReference type="RefSeq" id="XP_010760123.1">
    <property type="nucleotide sequence ID" value="XM_010761821.1"/>
</dbReference>
<dbReference type="InParanoid" id="C1GCL7"/>
<dbReference type="PANTHER" id="PTHR31001:SF87">
    <property type="entry name" value="COL-21"/>
    <property type="match status" value="1"/>
</dbReference>
<dbReference type="VEuPathDB" id="FungiDB:PADG_04739"/>
<dbReference type="STRING" id="502780.C1GCL7"/>
<organism evidence="5 6">
    <name type="scientific">Paracoccidioides brasiliensis (strain Pb18)</name>
    <dbReference type="NCBI Taxonomy" id="502780"/>
    <lineage>
        <taxon>Eukaryota</taxon>
        <taxon>Fungi</taxon>
        <taxon>Dikarya</taxon>
        <taxon>Ascomycota</taxon>
        <taxon>Pezizomycotina</taxon>
        <taxon>Eurotiomycetes</taxon>
        <taxon>Eurotiomycetidae</taxon>
        <taxon>Onygenales</taxon>
        <taxon>Ajellomycetaceae</taxon>
        <taxon>Paracoccidioides</taxon>
    </lineage>
</organism>
<dbReference type="OrthoDB" id="5344325at2759"/>
<dbReference type="Proteomes" id="UP000001628">
    <property type="component" value="Unassembled WGS sequence"/>
</dbReference>
<dbReference type="HOGENOM" id="CLU_424500_0_0_1"/>
<evidence type="ECO:0000256" key="2">
    <source>
        <dbReference type="ARBA" id="ARBA00023242"/>
    </source>
</evidence>
<proteinExistence type="predicted"/>
<feature type="domain" description="Xylanolytic transcriptional activator regulatory" evidence="4">
    <location>
        <begin position="164"/>
        <end position="349"/>
    </location>
</feature>
<dbReference type="InterPro" id="IPR007219">
    <property type="entry name" value="XnlR_reg_dom"/>
</dbReference>
<reference evidence="5 6" key="1">
    <citation type="journal article" date="2011" name="PLoS Genet.">
        <title>Comparative genomic analysis of human fungal pathogens causing paracoccidioidomycosis.</title>
        <authorList>
            <person name="Desjardins C.A."/>
            <person name="Champion M.D."/>
            <person name="Holder J.W."/>
            <person name="Muszewska A."/>
            <person name="Goldberg J."/>
            <person name="Bailao A.M."/>
            <person name="Brigido M.M."/>
            <person name="Ferreira M.E."/>
            <person name="Garcia A.M."/>
            <person name="Grynberg M."/>
            <person name="Gujja S."/>
            <person name="Heiman D.I."/>
            <person name="Henn M.R."/>
            <person name="Kodira C.D."/>
            <person name="Leon-Narvaez H."/>
            <person name="Longo L.V."/>
            <person name="Ma L.J."/>
            <person name="Malavazi I."/>
            <person name="Matsuo A.L."/>
            <person name="Morais F.V."/>
            <person name="Pereira M."/>
            <person name="Rodriguez-Brito S."/>
            <person name="Sakthikumar S."/>
            <person name="Salem-Izacc S.M."/>
            <person name="Sykes S.M."/>
            <person name="Teixeira M.M."/>
            <person name="Vallejo M.C."/>
            <person name="Walter M.E."/>
            <person name="Yandava C."/>
            <person name="Young S."/>
            <person name="Zeng Q."/>
            <person name="Zucker J."/>
            <person name="Felipe M.S."/>
            <person name="Goldman G.H."/>
            <person name="Haas B.J."/>
            <person name="McEwen J.G."/>
            <person name="Nino-Vega G."/>
            <person name="Puccia R."/>
            <person name="San-Blas G."/>
            <person name="Soares C.M."/>
            <person name="Birren B.W."/>
            <person name="Cuomo C.A."/>
        </authorList>
    </citation>
    <scope>NUCLEOTIDE SEQUENCE [LARGE SCALE GENOMIC DNA]</scope>
    <source>
        <strain evidence="5 6">Pb18</strain>
    </source>
</reference>
<dbReference type="CDD" id="cd12148">
    <property type="entry name" value="fungal_TF_MHR"/>
    <property type="match status" value="1"/>
</dbReference>
<keyword evidence="2" id="KW-0539">Nucleus</keyword>
<keyword evidence="6" id="KW-1185">Reference proteome</keyword>
<dbReference type="GO" id="GO:0006351">
    <property type="term" value="P:DNA-templated transcription"/>
    <property type="evidence" value="ECO:0007669"/>
    <property type="project" value="InterPro"/>
</dbReference>